<evidence type="ECO:0000313" key="17">
    <source>
        <dbReference type="Proteomes" id="UP000528322"/>
    </source>
</evidence>
<sequence>MKVELKDLENSSKEVTVTIAGSVMDAAFDKEIKKIAQKAKIKGFRPGKAPMAVVKQEYGGMAMNNASEKIMQDAVTGSIKSEEINIVSRPEITNLQRNDSNDLVVTYQVEVFPEVTPKTYQGFELERENYMVTDKDVEEAVGRILEQRAELQAVEREARDGDTLIFDFKGRVDGEYFEGGSAERFKLAIGSGQFIPGFEPQLVGLKAGDEKEIEVNFPDDYHADNLKGKPAVFEVKVHEVSENTTPPLTDELAKEISKDEEVADADEFRQRIRRDIEEYMEQQSKGKLREQIAEKLIEANDFDVPKAMIEDQARRITSNLLMQYMQNISDEKQFQEHLDALSPNYAEMAEKQVRTSLLLHAIAKALNIEANEEDVEAAIAREAKNAGTSVEDLKKRINDQARDGIEASVIEDKVIDHIIANSQVAEKTVTKEDMERQREETESEQGA</sequence>
<dbReference type="Gene3D" id="3.10.50.40">
    <property type="match status" value="1"/>
</dbReference>
<dbReference type="NCBIfam" id="TIGR00115">
    <property type="entry name" value="tig"/>
    <property type="match status" value="1"/>
</dbReference>
<comment type="function">
    <text evidence="11">Involved in protein export. Acts as a chaperone by maintaining the newly synthesized protein in an open conformation. Functions as a peptidyl-prolyl cis-trans isomerase.</text>
</comment>
<dbReference type="InterPro" id="IPR008881">
    <property type="entry name" value="Trigger_fac_ribosome-bd_bac"/>
</dbReference>
<dbReference type="GO" id="GO:0051301">
    <property type="term" value="P:cell division"/>
    <property type="evidence" value="ECO:0007669"/>
    <property type="project" value="UniProtKB-KW"/>
</dbReference>
<name>A0A7W7Y5N8_9BACT</name>
<dbReference type="PANTHER" id="PTHR30560:SF3">
    <property type="entry name" value="TRIGGER FACTOR-LIKE PROTEIN TIG, CHLOROPLASTIC"/>
    <property type="match status" value="1"/>
</dbReference>
<dbReference type="GO" id="GO:0005737">
    <property type="term" value="C:cytoplasm"/>
    <property type="evidence" value="ECO:0007669"/>
    <property type="project" value="UniProtKB-SubCell"/>
</dbReference>
<dbReference type="InterPro" id="IPR008880">
    <property type="entry name" value="Trigger_fac_C"/>
</dbReference>
<comment type="similarity">
    <text evidence="2 11 13">Belongs to the FKBP-type PPIase family. Tig subfamily.</text>
</comment>
<dbReference type="Gene3D" id="1.10.3120.10">
    <property type="entry name" value="Trigger factor, C-terminal domain"/>
    <property type="match status" value="1"/>
</dbReference>
<dbReference type="GO" id="GO:0043022">
    <property type="term" value="F:ribosome binding"/>
    <property type="evidence" value="ECO:0007669"/>
    <property type="project" value="TreeGrafter"/>
</dbReference>
<dbReference type="GO" id="GO:0003755">
    <property type="term" value="F:peptidyl-prolyl cis-trans isomerase activity"/>
    <property type="evidence" value="ECO:0007669"/>
    <property type="project" value="UniProtKB-UniRule"/>
</dbReference>
<dbReference type="EMBL" id="JACHID010000012">
    <property type="protein sequence ID" value="MBB5022555.1"/>
    <property type="molecule type" value="Genomic_DNA"/>
</dbReference>
<keyword evidence="9 11" id="KW-0131">Cell cycle</keyword>
<keyword evidence="7 11" id="KW-0143">Chaperone</keyword>
<dbReference type="InterPro" id="IPR046357">
    <property type="entry name" value="PPIase_dom_sf"/>
</dbReference>
<evidence type="ECO:0000256" key="11">
    <source>
        <dbReference type="HAMAP-Rule" id="MF_00303"/>
    </source>
</evidence>
<feature type="compositionally biased region" description="Basic and acidic residues" evidence="14">
    <location>
        <begin position="428"/>
        <end position="440"/>
    </location>
</feature>
<dbReference type="AlphaFoldDB" id="A0A7W7Y5N8"/>
<keyword evidence="8 11" id="KW-0413">Isomerase</keyword>
<comment type="caution">
    <text evidence="16">The sequence shown here is derived from an EMBL/GenBank/DDBJ whole genome shotgun (WGS) entry which is preliminary data.</text>
</comment>
<dbReference type="SUPFAM" id="SSF102735">
    <property type="entry name" value="Trigger factor ribosome-binding domain"/>
    <property type="match status" value="1"/>
</dbReference>
<keyword evidence="11" id="KW-0963">Cytoplasm</keyword>
<dbReference type="PANTHER" id="PTHR30560">
    <property type="entry name" value="TRIGGER FACTOR CHAPERONE AND PEPTIDYL-PROLYL CIS/TRANS ISOMERASE"/>
    <property type="match status" value="1"/>
</dbReference>
<dbReference type="PROSITE" id="PS50059">
    <property type="entry name" value="FKBP_PPIASE"/>
    <property type="match status" value="1"/>
</dbReference>
<dbReference type="Pfam" id="PF05697">
    <property type="entry name" value="Trigger_N"/>
    <property type="match status" value="1"/>
</dbReference>
<evidence type="ECO:0000256" key="12">
    <source>
        <dbReference type="PROSITE-ProRule" id="PRU00277"/>
    </source>
</evidence>
<dbReference type="InterPro" id="IPR005215">
    <property type="entry name" value="Trig_fac"/>
</dbReference>
<keyword evidence="6 11" id="KW-0697">Rotamase</keyword>
<proteinExistence type="inferred from homology"/>
<evidence type="ECO:0000256" key="7">
    <source>
        <dbReference type="ARBA" id="ARBA00023186"/>
    </source>
</evidence>
<evidence type="ECO:0000256" key="2">
    <source>
        <dbReference type="ARBA" id="ARBA00005464"/>
    </source>
</evidence>
<evidence type="ECO:0000313" key="16">
    <source>
        <dbReference type="EMBL" id="MBB5022555.1"/>
    </source>
</evidence>
<dbReference type="GO" id="GO:0044183">
    <property type="term" value="F:protein folding chaperone"/>
    <property type="evidence" value="ECO:0007669"/>
    <property type="project" value="TreeGrafter"/>
</dbReference>
<dbReference type="RefSeq" id="WP_183733270.1">
    <property type="nucleotide sequence ID" value="NZ_JACHID010000012.1"/>
</dbReference>
<dbReference type="InterPro" id="IPR027304">
    <property type="entry name" value="Trigger_fact/SurA_dom_sf"/>
</dbReference>
<evidence type="ECO:0000256" key="9">
    <source>
        <dbReference type="ARBA" id="ARBA00023306"/>
    </source>
</evidence>
<dbReference type="InterPro" id="IPR037041">
    <property type="entry name" value="Trigger_fac_C_sf"/>
</dbReference>
<dbReference type="HAMAP" id="MF_00303">
    <property type="entry name" value="Trigger_factor_Tig"/>
    <property type="match status" value="1"/>
</dbReference>
<dbReference type="Proteomes" id="UP000528322">
    <property type="component" value="Unassembled WGS sequence"/>
</dbReference>
<comment type="catalytic activity">
    <reaction evidence="1 11 12">
        <text>[protein]-peptidylproline (omega=180) = [protein]-peptidylproline (omega=0)</text>
        <dbReference type="Rhea" id="RHEA:16237"/>
        <dbReference type="Rhea" id="RHEA-COMP:10747"/>
        <dbReference type="Rhea" id="RHEA-COMP:10748"/>
        <dbReference type="ChEBI" id="CHEBI:83833"/>
        <dbReference type="ChEBI" id="CHEBI:83834"/>
        <dbReference type="EC" id="5.2.1.8"/>
    </reaction>
</comment>
<keyword evidence="5 11" id="KW-0132">Cell division</keyword>
<comment type="domain">
    <text evidence="11">Consists of 3 domains; the N-terminus binds the ribosome, the middle domain has PPIase activity, while the C-terminus has intrinsic chaperone activity on its own.</text>
</comment>
<dbReference type="GO" id="GO:0043335">
    <property type="term" value="P:protein unfolding"/>
    <property type="evidence" value="ECO:0007669"/>
    <property type="project" value="TreeGrafter"/>
</dbReference>
<feature type="region of interest" description="Disordered" evidence="14">
    <location>
        <begin position="426"/>
        <end position="447"/>
    </location>
</feature>
<gene>
    <name evidence="11" type="primary">tig</name>
    <name evidence="16" type="ORF">HNR37_001893</name>
</gene>
<protein>
    <recommendedName>
        <fullName evidence="4 11">Trigger factor</fullName>
        <shortName evidence="11">TF</shortName>
        <ecNumber evidence="3 11">5.2.1.8</ecNumber>
    </recommendedName>
    <alternativeName>
        <fullName evidence="10 11">PPIase</fullName>
    </alternativeName>
</protein>
<evidence type="ECO:0000256" key="10">
    <source>
        <dbReference type="ARBA" id="ARBA00029986"/>
    </source>
</evidence>
<accession>A0A7W7Y5N8</accession>
<evidence type="ECO:0000256" key="13">
    <source>
        <dbReference type="RuleBase" id="RU003914"/>
    </source>
</evidence>
<dbReference type="Pfam" id="PF00254">
    <property type="entry name" value="FKBP_C"/>
    <property type="match status" value="1"/>
</dbReference>
<evidence type="ECO:0000256" key="14">
    <source>
        <dbReference type="SAM" id="MobiDB-lite"/>
    </source>
</evidence>
<evidence type="ECO:0000256" key="5">
    <source>
        <dbReference type="ARBA" id="ARBA00022618"/>
    </source>
</evidence>
<organism evidence="16 17">
    <name type="scientific">Desulfurispira natronophila</name>
    <dbReference type="NCBI Taxonomy" id="682562"/>
    <lineage>
        <taxon>Bacteria</taxon>
        <taxon>Pseudomonadati</taxon>
        <taxon>Chrysiogenota</taxon>
        <taxon>Chrysiogenia</taxon>
        <taxon>Chrysiogenales</taxon>
        <taxon>Chrysiogenaceae</taxon>
        <taxon>Desulfurispira</taxon>
    </lineage>
</organism>
<dbReference type="PIRSF" id="PIRSF003095">
    <property type="entry name" value="Trigger_factor"/>
    <property type="match status" value="1"/>
</dbReference>
<dbReference type="InterPro" id="IPR036611">
    <property type="entry name" value="Trigger_fac_ribosome-bd_sf"/>
</dbReference>
<dbReference type="SUPFAM" id="SSF54534">
    <property type="entry name" value="FKBP-like"/>
    <property type="match status" value="1"/>
</dbReference>
<evidence type="ECO:0000259" key="15">
    <source>
        <dbReference type="PROSITE" id="PS50059"/>
    </source>
</evidence>
<dbReference type="Gene3D" id="3.30.70.1050">
    <property type="entry name" value="Trigger factor ribosome-binding domain"/>
    <property type="match status" value="1"/>
</dbReference>
<evidence type="ECO:0000256" key="1">
    <source>
        <dbReference type="ARBA" id="ARBA00000971"/>
    </source>
</evidence>
<evidence type="ECO:0000256" key="3">
    <source>
        <dbReference type="ARBA" id="ARBA00013194"/>
    </source>
</evidence>
<dbReference type="InterPro" id="IPR001179">
    <property type="entry name" value="PPIase_FKBP_dom"/>
</dbReference>
<dbReference type="GO" id="GO:0051083">
    <property type="term" value="P:'de novo' cotranslational protein folding"/>
    <property type="evidence" value="ECO:0007669"/>
    <property type="project" value="TreeGrafter"/>
</dbReference>
<dbReference type="FunFam" id="3.10.50.40:FF:000001">
    <property type="entry name" value="Trigger factor"/>
    <property type="match status" value="1"/>
</dbReference>
<dbReference type="EC" id="5.2.1.8" evidence="3 11"/>
<dbReference type="GO" id="GO:0015031">
    <property type="term" value="P:protein transport"/>
    <property type="evidence" value="ECO:0007669"/>
    <property type="project" value="UniProtKB-UniRule"/>
</dbReference>
<evidence type="ECO:0000256" key="4">
    <source>
        <dbReference type="ARBA" id="ARBA00016902"/>
    </source>
</evidence>
<reference evidence="16 17" key="1">
    <citation type="submission" date="2020-08" db="EMBL/GenBank/DDBJ databases">
        <title>Genomic Encyclopedia of Type Strains, Phase IV (KMG-IV): sequencing the most valuable type-strain genomes for metagenomic binning, comparative biology and taxonomic classification.</title>
        <authorList>
            <person name="Goeker M."/>
        </authorList>
    </citation>
    <scope>NUCLEOTIDE SEQUENCE [LARGE SCALE GENOMIC DNA]</scope>
    <source>
        <strain evidence="16 17">DSM 22071</strain>
    </source>
</reference>
<evidence type="ECO:0000256" key="8">
    <source>
        <dbReference type="ARBA" id="ARBA00023235"/>
    </source>
</evidence>
<feature type="domain" description="PPIase FKBP-type" evidence="15">
    <location>
        <begin position="161"/>
        <end position="241"/>
    </location>
</feature>
<dbReference type="Pfam" id="PF05698">
    <property type="entry name" value="Trigger_C"/>
    <property type="match status" value="1"/>
</dbReference>
<keyword evidence="17" id="KW-1185">Reference proteome</keyword>
<dbReference type="SUPFAM" id="SSF109998">
    <property type="entry name" value="Triger factor/SurA peptide-binding domain-like"/>
    <property type="match status" value="1"/>
</dbReference>
<evidence type="ECO:0000256" key="6">
    <source>
        <dbReference type="ARBA" id="ARBA00023110"/>
    </source>
</evidence>
<comment type="subcellular location">
    <subcellularLocation>
        <location evidence="11">Cytoplasm</location>
    </subcellularLocation>
    <text evidence="11">About half TF is bound to the ribosome near the polypeptide exit tunnel while the other half is free in the cytoplasm.</text>
</comment>